<evidence type="ECO:0000259" key="6">
    <source>
        <dbReference type="PROSITE" id="PS51787"/>
    </source>
</evidence>
<evidence type="ECO:0000313" key="8">
    <source>
        <dbReference type="Proteomes" id="UP000245946"/>
    </source>
</evidence>
<dbReference type="Gene3D" id="1.20.58.1480">
    <property type="match status" value="1"/>
</dbReference>
<dbReference type="PANTHER" id="PTHR23327">
    <property type="entry name" value="RING FINGER PROTEIN 127"/>
    <property type="match status" value="1"/>
</dbReference>
<dbReference type="PROSITE" id="PS51787">
    <property type="entry name" value="LON_N"/>
    <property type="match status" value="1"/>
</dbReference>
<keyword evidence="2 4" id="KW-0863">Zinc-finger</keyword>
<dbReference type="InterPro" id="IPR013083">
    <property type="entry name" value="Znf_RING/FYVE/PHD"/>
</dbReference>
<evidence type="ECO:0000313" key="7">
    <source>
        <dbReference type="EMBL" id="PWN99242.1"/>
    </source>
</evidence>
<dbReference type="AlphaFoldDB" id="A0A316ZEA4"/>
<dbReference type="CDD" id="cd16514">
    <property type="entry name" value="RING-HC_LONFs_rpt2"/>
    <property type="match status" value="1"/>
</dbReference>
<dbReference type="PROSITE" id="PS50089">
    <property type="entry name" value="ZF_RING_2"/>
    <property type="match status" value="1"/>
</dbReference>
<gene>
    <name evidence="7" type="ORF">FA09DRAFT_295344</name>
</gene>
<dbReference type="SUPFAM" id="SSF88697">
    <property type="entry name" value="PUA domain-like"/>
    <property type="match status" value="1"/>
</dbReference>
<accession>A0A316ZEA4</accession>
<dbReference type="OrthoDB" id="264917at2759"/>
<dbReference type="InterPro" id="IPR017907">
    <property type="entry name" value="Znf_RING_CS"/>
</dbReference>
<organism evidence="7 8">
    <name type="scientific">Tilletiopsis washingtonensis</name>
    <dbReference type="NCBI Taxonomy" id="58919"/>
    <lineage>
        <taxon>Eukaryota</taxon>
        <taxon>Fungi</taxon>
        <taxon>Dikarya</taxon>
        <taxon>Basidiomycota</taxon>
        <taxon>Ustilaginomycotina</taxon>
        <taxon>Exobasidiomycetes</taxon>
        <taxon>Entylomatales</taxon>
        <taxon>Entylomatales incertae sedis</taxon>
        <taxon>Tilletiopsis</taxon>
    </lineage>
</organism>
<dbReference type="RefSeq" id="XP_025599521.1">
    <property type="nucleotide sequence ID" value="XM_025740114.1"/>
</dbReference>
<dbReference type="STRING" id="58919.A0A316ZEA4"/>
<name>A0A316ZEA4_9BASI</name>
<dbReference type="SMART" id="SM00464">
    <property type="entry name" value="LON"/>
    <property type="match status" value="1"/>
</dbReference>
<dbReference type="InterPro" id="IPR003111">
    <property type="entry name" value="Lon_prtase_N"/>
</dbReference>
<sequence length="323" mass="36147">ELLDVLECHLCYLLLHEPLTTPCGHTFCRSCLSRSLDHSSKCPLCRASMPPFSFFLDHPTNASILKLLNSTYAEPATPAGDRKAGVEQEEREASLSTPVFVCTVGFPGMPTILHIFEPRYRLMIRRCVESGQPRFGMVLPSRDGSGGMSEYGTLLDIKSVQMLPDGRSMIETVGSKRFRLAESGGLDGYIVGRIETIDDIGPEEEAALEKAAMERNKRRANASANPADDARAMVDICESFITELRSGTAPWLVTRLNHTYGPMPPLNEVSRLSFWMASVMPIDEHEKARLLPVRSPRIRLRIVVFWIEQLRSTWWFSSGCNVQ</sequence>
<dbReference type="PANTHER" id="PTHR23327:SF42">
    <property type="entry name" value="LON PEPTIDASE N-TERMINAL DOMAIN AND RING FINGER PROTEIN C14F5.10C"/>
    <property type="match status" value="1"/>
</dbReference>
<evidence type="ECO:0000256" key="2">
    <source>
        <dbReference type="ARBA" id="ARBA00022771"/>
    </source>
</evidence>
<evidence type="ECO:0000259" key="5">
    <source>
        <dbReference type="PROSITE" id="PS50089"/>
    </source>
</evidence>
<proteinExistence type="predicted"/>
<dbReference type="SMART" id="SM00184">
    <property type="entry name" value="RING"/>
    <property type="match status" value="1"/>
</dbReference>
<dbReference type="Gene3D" id="3.30.40.10">
    <property type="entry name" value="Zinc/RING finger domain, C3HC4 (zinc finger)"/>
    <property type="match status" value="1"/>
</dbReference>
<dbReference type="Proteomes" id="UP000245946">
    <property type="component" value="Unassembled WGS sequence"/>
</dbReference>
<keyword evidence="8" id="KW-1185">Reference proteome</keyword>
<dbReference type="EMBL" id="KZ819288">
    <property type="protein sequence ID" value="PWN99242.1"/>
    <property type="molecule type" value="Genomic_DNA"/>
</dbReference>
<dbReference type="Pfam" id="PF02190">
    <property type="entry name" value="LON_substr_bdg"/>
    <property type="match status" value="1"/>
</dbReference>
<dbReference type="GeneID" id="37267660"/>
<dbReference type="PROSITE" id="PS00518">
    <property type="entry name" value="ZF_RING_1"/>
    <property type="match status" value="1"/>
</dbReference>
<keyword evidence="3" id="KW-0862">Zinc</keyword>
<dbReference type="InterPro" id="IPR001841">
    <property type="entry name" value="Znf_RING"/>
</dbReference>
<evidence type="ECO:0000256" key="3">
    <source>
        <dbReference type="ARBA" id="ARBA00022833"/>
    </source>
</evidence>
<evidence type="ECO:0000256" key="4">
    <source>
        <dbReference type="PROSITE-ProRule" id="PRU00175"/>
    </source>
</evidence>
<protein>
    <submittedName>
        <fullName evidence="7">LON-domain-containing protein</fullName>
    </submittedName>
</protein>
<feature type="domain" description="Lon N-terminal" evidence="6">
    <location>
        <begin position="95"/>
        <end position="311"/>
    </location>
</feature>
<reference evidence="7 8" key="1">
    <citation type="journal article" date="2018" name="Mol. Biol. Evol.">
        <title>Broad Genomic Sampling Reveals a Smut Pathogenic Ancestry of the Fungal Clade Ustilaginomycotina.</title>
        <authorList>
            <person name="Kijpornyongpan T."/>
            <person name="Mondo S.J."/>
            <person name="Barry K."/>
            <person name="Sandor L."/>
            <person name="Lee J."/>
            <person name="Lipzen A."/>
            <person name="Pangilinan J."/>
            <person name="LaButti K."/>
            <person name="Hainaut M."/>
            <person name="Henrissat B."/>
            <person name="Grigoriev I.V."/>
            <person name="Spatafora J.W."/>
            <person name="Aime M.C."/>
        </authorList>
    </citation>
    <scope>NUCLEOTIDE SEQUENCE [LARGE SCALE GENOMIC DNA]</scope>
    <source>
        <strain evidence="7 8">MCA 4186</strain>
    </source>
</reference>
<dbReference type="Gene3D" id="2.30.130.40">
    <property type="entry name" value="LON domain-like"/>
    <property type="match status" value="1"/>
</dbReference>
<dbReference type="GO" id="GO:0061630">
    <property type="term" value="F:ubiquitin protein ligase activity"/>
    <property type="evidence" value="ECO:0007669"/>
    <property type="project" value="TreeGrafter"/>
</dbReference>
<feature type="domain" description="RING-type" evidence="5">
    <location>
        <begin position="8"/>
        <end position="46"/>
    </location>
</feature>
<dbReference type="Pfam" id="PF13923">
    <property type="entry name" value="zf-C3HC4_2"/>
    <property type="match status" value="1"/>
</dbReference>
<dbReference type="SUPFAM" id="SSF57850">
    <property type="entry name" value="RING/U-box"/>
    <property type="match status" value="1"/>
</dbReference>
<keyword evidence="1" id="KW-0479">Metal-binding</keyword>
<feature type="non-terminal residue" evidence="7">
    <location>
        <position position="1"/>
    </location>
</feature>
<dbReference type="InterPro" id="IPR015947">
    <property type="entry name" value="PUA-like_sf"/>
</dbReference>
<evidence type="ECO:0000256" key="1">
    <source>
        <dbReference type="ARBA" id="ARBA00022723"/>
    </source>
</evidence>
<dbReference type="GO" id="GO:0008270">
    <property type="term" value="F:zinc ion binding"/>
    <property type="evidence" value="ECO:0007669"/>
    <property type="project" value="UniProtKB-KW"/>
</dbReference>
<dbReference type="InterPro" id="IPR046336">
    <property type="entry name" value="Lon_prtase_N_sf"/>
</dbReference>